<feature type="transmembrane region" description="Helical" evidence="1">
    <location>
        <begin position="27"/>
        <end position="46"/>
    </location>
</feature>
<dbReference type="AlphaFoldDB" id="A0AA45WTW7"/>
<keyword evidence="1" id="KW-0812">Transmembrane</keyword>
<keyword evidence="1" id="KW-1133">Transmembrane helix</keyword>
<dbReference type="EMBL" id="FXUF01000002">
    <property type="protein sequence ID" value="SMP44997.1"/>
    <property type="molecule type" value="Genomic_DNA"/>
</dbReference>
<proteinExistence type="predicted"/>
<reference evidence="2" key="1">
    <citation type="submission" date="2017-05" db="EMBL/GenBank/DDBJ databases">
        <authorList>
            <person name="Varghese N."/>
            <person name="Submissions S."/>
        </authorList>
    </citation>
    <scope>NUCLEOTIDE SEQUENCE</scope>
    <source>
        <strain evidence="2">Su22</strain>
    </source>
</reference>
<keyword evidence="3" id="KW-1185">Reference proteome</keyword>
<protein>
    <submittedName>
        <fullName evidence="2">Uncharacterized protein</fullName>
    </submittedName>
</protein>
<dbReference type="Proteomes" id="UP001158066">
    <property type="component" value="Unassembled WGS sequence"/>
</dbReference>
<gene>
    <name evidence="2" type="ORF">SAMN06296020_102262</name>
</gene>
<evidence type="ECO:0000256" key="1">
    <source>
        <dbReference type="SAM" id="Phobius"/>
    </source>
</evidence>
<accession>A0AA45WTW7</accession>
<feature type="transmembrane region" description="Helical" evidence="1">
    <location>
        <begin position="91"/>
        <end position="118"/>
    </location>
</feature>
<keyword evidence="1" id="KW-0472">Membrane</keyword>
<name>A0AA45WTW7_9CLOT</name>
<sequence length="135" mass="13743">MEAVIILLISIFAGMAAYYISVVMGKGGVFGSAVVTLVAGVLFRYLEVEGIIGITGLAVVATCASYAGMVAQKNVANLKEMAVVGLFTGALYIAGGTTYVGVGGRLGVIAAIACYAWIGLKKLTGKGLEAPKANY</sequence>
<evidence type="ECO:0000313" key="3">
    <source>
        <dbReference type="Proteomes" id="UP001158066"/>
    </source>
</evidence>
<feature type="transmembrane region" description="Helical" evidence="1">
    <location>
        <begin position="51"/>
        <end position="71"/>
    </location>
</feature>
<evidence type="ECO:0000313" key="2">
    <source>
        <dbReference type="EMBL" id="SMP44997.1"/>
    </source>
</evidence>
<dbReference type="RefSeq" id="WP_283408167.1">
    <property type="nucleotide sequence ID" value="NZ_FXUF01000002.1"/>
</dbReference>
<organism evidence="2 3">
    <name type="scientific">Anoxynatronum buryatiense</name>
    <dbReference type="NCBI Taxonomy" id="489973"/>
    <lineage>
        <taxon>Bacteria</taxon>
        <taxon>Bacillati</taxon>
        <taxon>Bacillota</taxon>
        <taxon>Clostridia</taxon>
        <taxon>Eubacteriales</taxon>
        <taxon>Clostridiaceae</taxon>
        <taxon>Anoxynatronum</taxon>
    </lineage>
</organism>
<comment type="caution">
    <text evidence="2">The sequence shown here is derived from an EMBL/GenBank/DDBJ whole genome shotgun (WGS) entry which is preliminary data.</text>
</comment>